<reference evidence="3 4" key="1">
    <citation type="submission" date="2024-03" db="EMBL/GenBank/DDBJ databases">
        <title>Genome-scale model development and genomic sequencing of the oleaginous clade Lipomyces.</title>
        <authorList>
            <consortium name="Lawrence Berkeley National Laboratory"/>
            <person name="Czajka J.J."/>
            <person name="Han Y."/>
            <person name="Kim J."/>
            <person name="Mondo S.J."/>
            <person name="Hofstad B.A."/>
            <person name="Robles A."/>
            <person name="Haridas S."/>
            <person name="Riley R."/>
            <person name="LaButti K."/>
            <person name="Pangilinan J."/>
            <person name="Andreopoulos W."/>
            <person name="Lipzen A."/>
            <person name="Yan J."/>
            <person name="Wang M."/>
            <person name="Ng V."/>
            <person name="Grigoriev I.V."/>
            <person name="Spatafora J.W."/>
            <person name="Magnuson J.K."/>
            <person name="Baker S.E."/>
            <person name="Pomraning K.R."/>
        </authorList>
    </citation>
    <scope>NUCLEOTIDE SEQUENCE [LARGE SCALE GENOMIC DNA]</scope>
    <source>
        <strain evidence="3 4">Phaff 52-87</strain>
    </source>
</reference>
<comment type="caution">
    <text evidence="3">The sequence shown here is derived from an EMBL/GenBank/DDBJ whole genome shotgun (WGS) entry which is preliminary data.</text>
</comment>
<dbReference type="SUPFAM" id="SSF56112">
    <property type="entry name" value="Protein kinase-like (PK-like)"/>
    <property type="match status" value="1"/>
</dbReference>
<dbReference type="GeneID" id="90037204"/>
<keyword evidence="3" id="KW-0418">Kinase</keyword>
<proteinExistence type="inferred from homology"/>
<evidence type="ECO:0000313" key="4">
    <source>
        <dbReference type="Proteomes" id="UP001498771"/>
    </source>
</evidence>
<gene>
    <name evidence="3" type="ORF">BZA70DRAFT_272618</name>
</gene>
<keyword evidence="4" id="KW-1185">Reference proteome</keyword>
<evidence type="ECO:0000259" key="2">
    <source>
        <dbReference type="Pfam" id="PF03109"/>
    </source>
</evidence>
<dbReference type="InterPro" id="IPR052402">
    <property type="entry name" value="ADCK_kinase"/>
</dbReference>
<comment type="similarity">
    <text evidence="1">Belongs to the protein kinase superfamily. ADCK protein kinase family.</text>
</comment>
<dbReference type="InterPro" id="IPR044095">
    <property type="entry name" value="ADCK2_dom"/>
</dbReference>
<dbReference type="CDD" id="cd13971">
    <property type="entry name" value="ADCK2-like"/>
    <property type="match status" value="1"/>
</dbReference>
<dbReference type="RefSeq" id="XP_064771002.1">
    <property type="nucleotide sequence ID" value="XM_064911692.1"/>
</dbReference>
<sequence length="752" mass="84450">MARLCRHLLQPILGSSPPRLPLTAVCSSLAGLGSAPARQRTFSVAAGQLHARRQAARKDTSGCCVIARSVIDVSKQSGAYSAYSSGSRRYSSTSQSTTPISGRTNTRFKQLAGGACLVALGLFFLPDSIKCDEAAAVQESFPTLEQVDEDSRAYQTREEYLLSISEDMDEQQHDNSIPQNSSLRKIYTVFESIYDSIATWVRFAHLVLIFLPVAFTSPAILFGSKLKDSDTETTGSLWWYRLLIYSMESAGPTFIKLGQWAASRTDIFPRMFCIEMSKLHSSVKKHSLSVTIDAIEDAFHGAKFRDIFEEFEEEPLGIGAIAQVYRAKLSPDILKSVPNPKDRENAWVAVKVLHPHVESRVHRDLRIMEFFAWVLDKIPTIEWLSLPGEVEQFGTMMKLQMDLRIESTNLAIFQRNFNNRENIHFPVSYSAILPNMDARRVLIEEYVPAIPMDRLLSLPSDGRGQVEEEIADMGLNAFLNMLLIDNFVHADLHPGNIMVRFVKKPKLRESLMQANQKFNQLFNRDLSFDIEATNAITKRLLAIDDPAQFRHVLEELDEDGYRPQVVFLDAGLVTELNAVNRRNFLDLFTSLATFDGYRAGELMIERSRTPQTVINGEVFALRMQRLLLGVKSKTFALGNMKIGDILQEVLSMIRNHHVRMESDFVNVVLSVLLLEGIGRQLDPNLDIFKSSLPILRRLGAISAMSGNSDLLSGQSVSSMVKVWVALEAREFVTASASDIKRLVKYDLLCPNV</sequence>
<dbReference type="PANTHER" id="PTHR45890">
    <property type="entry name" value="AARF DOMAIN CONTAINING KINASE 2 (PREDICTED)"/>
    <property type="match status" value="1"/>
</dbReference>
<protein>
    <submittedName>
        <fullName evidence="3">Atypical/ABC1/ABC1-C protein kinase</fullName>
    </submittedName>
</protein>
<dbReference type="Pfam" id="PF03109">
    <property type="entry name" value="ABC1"/>
    <property type="match status" value="1"/>
</dbReference>
<dbReference type="InterPro" id="IPR004147">
    <property type="entry name" value="ABC1_dom"/>
</dbReference>
<evidence type="ECO:0000256" key="1">
    <source>
        <dbReference type="ARBA" id="ARBA00009670"/>
    </source>
</evidence>
<dbReference type="InterPro" id="IPR011009">
    <property type="entry name" value="Kinase-like_dom_sf"/>
</dbReference>
<keyword evidence="3" id="KW-0808">Transferase</keyword>
<dbReference type="PANTHER" id="PTHR45890:SF1">
    <property type="entry name" value="AARF DOMAIN CONTAINING KINASE 2"/>
    <property type="match status" value="1"/>
</dbReference>
<dbReference type="GO" id="GO:0016301">
    <property type="term" value="F:kinase activity"/>
    <property type="evidence" value="ECO:0007669"/>
    <property type="project" value="UniProtKB-KW"/>
</dbReference>
<dbReference type="Proteomes" id="UP001498771">
    <property type="component" value="Unassembled WGS sequence"/>
</dbReference>
<name>A0ABR1FDN5_9ASCO</name>
<evidence type="ECO:0000313" key="3">
    <source>
        <dbReference type="EMBL" id="KAK7207969.1"/>
    </source>
</evidence>
<accession>A0ABR1FDN5</accession>
<dbReference type="EMBL" id="JBBJBU010000001">
    <property type="protein sequence ID" value="KAK7207969.1"/>
    <property type="molecule type" value="Genomic_DNA"/>
</dbReference>
<feature type="domain" description="ABC1 atypical kinase-like" evidence="2">
    <location>
        <begin position="279"/>
        <end position="500"/>
    </location>
</feature>
<organism evidence="3 4">
    <name type="scientific">Myxozyma melibiosi</name>
    <dbReference type="NCBI Taxonomy" id="54550"/>
    <lineage>
        <taxon>Eukaryota</taxon>
        <taxon>Fungi</taxon>
        <taxon>Dikarya</taxon>
        <taxon>Ascomycota</taxon>
        <taxon>Saccharomycotina</taxon>
        <taxon>Lipomycetes</taxon>
        <taxon>Lipomycetales</taxon>
        <taxon>Lipomycetaceae</taxon>
        <taxon>Myxozyma</taxon>
    </lineage>
</organism>